<feature type="region of interest" description="Disordered" evidence="1">
    <location>
        <begin position="38"/>
        <end position="95"/>
    </location>
</feature>
<accession>A0A4Y9YLY9</accession>
<comment type="caution">
    <text evidence="2">The sequence shown here is derived from an EMBL/GenBank/DDBJ whole genome shotgun (WGS) entry which is preliminary data.</text>
</comment>
<sequence>MMSTLIPQHTRQPHAALQPPPSPLSTATVTTARMRKAFSKVSKKVKMSLKRSKMSSATNATGVPSGSPAGVASSQRTINDTNAPSNMPSRAASPQQTTNVIAASPGTLTDGASSQQIMNVMPYITSVPSGPPASAASSQQAKNDKHDHGVLMDVARMLIKMIKETSDPFPPLKAAAAGISTIIESVDMMKGNIQETARLTALTVQSLWFYLTASASAHSLISLCSYSPSAIAKAS</sequence>
<proteinExistence type="predicted"/>
<evidence type="ECO:0000313" key="2">
    <source>
        <dbReference type="EMBL" id="TFY62713.1"/>
    </source>
</evidence>
<keyword evidence="3" id="KW-1185">Reference proteome</keyword>
<dbReference type="AlphaFoldDB" id="A0A4Y9YLY9"/>
<gene>
    <name evidence="2" type="ORF">EVG20_g6606</name>
</gene>
<organism evidence="2 3">
    <name type="scientific">Dentipellis fragilis</name>
    <dbReference type="NCBI Taxonomy" id="205917"/>
    <lineage>
        <taxon>Eukaryota</taxon>
        <taxon>Fungi</taxon>
        <taxon>Dikarya</taxon>
        <taxon>Basidiomycota</taxon>
        <taxon>Agaricomycotina</taxon>
        <taxon>Agaricomycetes</taxon>
        <taxon>Russulales</taxon>
        <taxon>Hericiaceae</taxon>
        <taxon>Dentipellis</taxon>
    </lineage>
</organism>
<feature type="compositionally biased region" description="Polar residues" evidence="1">
    <location>
        <begin position="72"/>
        <end position="95"/>
    </location>
</feature>
<feature type="region of interest" description="Disordered" evidence="1">
    <location>
        <begin position="1"/>
        <end position="26"/>
    </location>
</feature>
<dbReference type="EMBL" id="SEOQ01000450">
    <property type="protein sequence ID" value="TFY62713.1"/>
    <property type="molecule type" value="Genomic_DNA"/>
</dbReference>
<protein>
    <submittedName>
        <fullName evidence="2">Uncharacterized protein</fullName>
    </submittedName>
</protein>
<name>A0A4Y9YLY9_9AGAM</name>
<reference evidence="2 3" key="1">
    <citation type="submission" date="2019-02" db="EMBL/GenBank/DDBJ databases">
        <title>Genome sequencing of the rare red list fungi Dentipellis fragilis.</title>
        <authorList>
            <person name="Buettner E."/>
            <person name="Kellner H."/>
        </authorList>
    </citation>
    <scope>NUCLEOTIDE SEQUENCE [LARGE SCALE GENOMIC DNA]</scope>
    <source>
        <strain evidence="2 3">DSM 105465</strain>
    </source>
</reference>
<dbReference type="Proteomes" id="UP000298327">
    <property type="component" value="Unassembled WGS sequence"/>
</dbReference>
<feature type="compositionally biased region" description="Basic residues" evidence="1">
    <location>
        <begin position="38"/>
        <end position="53"/>
    </location>
</feature>
<evidence type="ECO:0000256" key="1">
    <source>
        <dbReference type="SAM" id="MobiDB-lite"/>
    </source>
</evidence>
<evidence type="ECO:0000313" key="3">
    <source>
        <dbReference type="Proteomes" id="UP000298327"/>
    </source>
</evidence>
<feature type="compositionally biased region" description="Polar residues" evidence="1">
    <location>
        <begin position="1"/>
        <end position="10"/>
    </location>
</feature>